<dbReference type="GO" id="GO:0004222">
    <property type="term" value="F:metalloendopeptidase activity"/>
    <property type="evidence" value="ECO:0007669"/>
    <property type="project" value="InterPro"/>
</dbReference>
<dbReference type="GO" id="GO:0005886">
    <property type="term" value="C:plasma membrane"/>
    <property type="evidence" value="ECO:0007669"/>
    <property type="project" value="UniProtKB-SubCell"/>
</dbReference>
<dbReference type="GO" id="GO:0046872">
    <property type="term" value="F:metal ion binding"/>
    <property type="evidence" value="ECO:0007669"/>
    <property type="project" value="UniProtKB-KW"/>
</dbReference>
<dbReference type="InterPro" id="IPR050083">
    <property type="entry name" value="HtpX_protease"/>
</dbReference>
<reference evidence="14 15" key="1">
    <citation type="submission" date="2019-08" db="EMBL/GenBank/DDBJ databases">
        <title>Amphibian skin-associated Pigmentiphaga: genome sequence and occurrence across geography and hosts.</title>
        <authorList>
            <person name="Bletz M.C."/>
            <person name="Bunk B."/>
            <person name="Sproeer C."/>
            <person name="Biwer P."/>
            <person name="Reiter S."/>
            <person name="Rabemananjara F.C.E."/>
            <person name="Schulz S."/>
            <person name="Overmann J."/>
            <person name="Vences M."/>
        </authorList>
    </citation>
    <scope>NUCLEOTIDE SEQUENCE [LARGE SCALE GENOMIC DNA]</scope>
    <source>
        <strain evidence="14 15">Mada1488</strain>
    </source>
</reference>
<proteinExistence type="predicted"/>
<keyword evidence="4 14" id="KW-0645">Protease</keyword>
<gene>
    <name evidence="14" type="ORF">FXN63_02255</name>
</gene>
<dbReference type="Proteomes" id="UP000325161">
    <property type="component" value="Chromosome"/>
</dbReference>
<dbReference type="PANTHER" id="PTHR43221:SF1">
    <property type="entry name" value="PROTEASE HTPX"/>
    <property type="match status" value="1"/>
</dbReference>
<dbReference type="CDD" id="cd07328">
    <property type="entry name" value="M48_Ste24p_like"/>
    <property type="match status" value="1"/>
</dbReference>
<keyword evidence="6" id="KW-0479">Metal-binding</keyword>
<evidence type="ECO:0000259" key="13">
    <source>
        <dbReference type="Pfam" id="PF01435"/>
    </source>
</evidence>
<feature type="transmembrane region" description="Helical" evidence="12">
    <location>
        <begin position="42"/>
        <end position="63"/>
    </location>
</feature>
<dbReference type="AlphaFoldDB" id="A0A5C0AU36"/>
<feature type="transmembrane region" description="Helical" evidence="12">
    <location>
        <begin position="12"/>
        <end position="36"/>
    </location>
</feature>
<evidence type="ECO:0000256" key="7">
    <source>
        <dbReference type="ARBA" id="ARBA00022801"/>
    </source>
</evidence>
<keyword evidence="8" id="KW-0862">Zinc</keyword>
<keyword evidence="11 12" id="KW-0472">Membrane</keyword>
<evidence type="ECO:0000256" key="8">
    <source>
        <dbReference type="ARBA" id="ARBA00022833"/>
    </source>
</evidence>
<name>A0A5C0AU36_9BURK</name>
<keyword evidence="7" id="KW-0378">Hydrolase</keyword>
<sequence length="643" mass="71557">MSSKDASGWRLSIRLLLGDAALVGTGLALCTAPIWLYAALPGVLGVAAAVLALTLPFIGWPMLRLPFAPRLPGAENGIPLTAADAPALFHEIEQVRARLDSPVLHAVYLTEDFNASIRQHRRLLGGTRNVLWLGLPLLEVLSADACRAILAHECAHIAGKHGRYASRVYFARLQWQEAARQLALRKGVSTGPLRLFMNWYVPRFLDASMGFARSCEYQADAEAARVCGADAAAEALLGLAVQGRALRKHWHDHYAEATSQPLPFTDLAEGRAWRVPQDEFEARFWLHEALCDPTTSDDTHPSLSDRLKSLGKLDAYQSSAQAPLPWQRACPSAASQWLQGQHLPLARAMDESQNDATAQRWRIAQNEQREALASYHDLLRKQRIRGLNADERATLAWHTDAVTGDVRGAVDMLTLNLRDHPDHVMSMCNLAVLLPRLPADVVAMDAVPEVDRLDGEVLAADQRPQANSTDSPQLQNAEELWRKAAAEPGSHQRYCLRQLTAAALRRNDSDQAQRYREEADRLDLQTRHEDASPRFEPHGLREAELRKLAQTLDPLLRAATSVWLLRDSVHRHHVLMVLVQDSWLSRAVGQLTGEGSYVQRDCKMLADRLLPRIDRAIEPVWLEVGDTRLLACTDADRVMRAEG</sequence>
<evidence type="ECO:0000256" key="11">
    <source>
        <dbReference type="ARBA" id="ARBA00023136"/>
    </source>
</evidence>
<dbReference type="PANTHER" id="PTHR43221">
    <property type="entry name" value="PROTEASE HTPX"/>
    <property type="match status" value="1"/>
</dbReference>
<dbReference type="GO" id="GO:0006508">
    <property type="term" value="P:proteolysis"/>
    <property type="evidence" value="ECO:0007669"/>
    <property type="project" value="UniProtKB-KW"/>
</dbReference>
<evidence type="ECO:0000256" key="1">
    <source>
        <dbReference type="ARBA" id="ARBA00001947"/>
    </source>
</evidence>
<evidence type="ECO:0000256" key="2">
    <source>
        <dbReference type="ARBA" id="ARBA00004651"/>
    </source>
</evidence>
<dbReference type="InterPro" id="IPR001915">
    <property type="entry name" value="Peptidase_M48"/>
</dbReference>
<dbReference type="Pfam" id="PF01435">
    <property type="entry name" value="Peptidase_M48"/>
    <property type="match status" value="1"/>
</dbReference>
<keyword evidence="15" id="KW-1185">Reference proteome</keyword>
<comment type="subcellular location">
    <subcellularLocation>
        <location evidence="2">Cell membrane</location>
        <topology evidence="2">Multi-pass membrane protein</topology>
    </subcellularLocation>
</comment>
<evidence type="ECO:0000256" key="5">
    <source>
        <dbReference type="ARBA" id="ARBA00022692"/>
    </source>
</evidence>
<dbReference type="RefSeq" id="WP_148812443.1">
    <property type="nucleotide sequence ID" value="NZ_CP043046.1"/>
</dbReference>
<keyword evidence="3" id="KW-1003">Cell membrane</keyword>
<evidence type="ECO:0000256" key="10">
    <source>
        <dbReference type="ARBA" id="ARBA00023049"/>
    </source>
</evidence>
<dbReference type="Gene3D" id="3.30.2010.10">
    <property type="entry name" value="Metalloproteases ('zincins'), catalytic domain"/>
    <property type="match status" value="1"/>
</dbReference>
<comment type="cofactor">
    <cofactor evidence="1">
        <name>Zn(2+)</name>
        <dbReference type="ChEBI" id="CHEBI:29105"/>
    </cofactor>
</comment>
<evidence type="ECO:0000256" key="6">
    <source>
        <dbReference type="ARBA" id="ARBA00022723"/>
    </source>
</evidence>
<accession>A0A5C0AU36</accession>
<dbReference type="EMBL" id="CP043046">
    <property type="protein sequence ID" value="QEI04793.1"/>
    <property type="molecule type" value="Genomic_DNA"/>
</dbReference>
<dbReference type="OrthoDB" id="9789270at2"/>
<evidence type="ECO:0000313" key="15">
    <source>
        <dbReference type="Proteomes" id="UP000325161"/>
    </source>
</evidence>
<keyword evidence="10 14" id="KW-0482">Metalloprotease</keyword>
<dbReference type="KEGG" id="pacr:FXN63_02255"/>
<keyword evidence="9 12" id="KW-1133">Transmembrane helix</keyword>
<protein>
    <submittedName>
        <fullName evidence="14">M48 family metalloprotease</fullName>
    </submittedName>
</protein>
<keyword evidence="5 12" id="KW-0812">Transmembrane</keyword>
<organism evidence="14 15">
    <name type="scientific">Pigmentiphaga aceris</name>
    <dbReference type="NCBI Taxonomy" id="1940612"/>
    <lineage>
        <taxon>Bacteria</taxon>
        <taxon>Pseudomonadati</taxon>
        <taxon>Pseudomonadota</taxon>
        <taxon>Betaproteobacteria</taxon>
        <taxon>Burkholderiales</taxon>
        <taxon>Alcaligenaceae</taxon>
        <taxon>Pigmentiphaga</taxon>
    </lineage>
</organism>
<evidence type="ECO:0000256" key="3">
    <source>
        <dbReference type="ARBA" id="ARBA00022475"/>
    </source>
</evidence>
<evidence type="ECO:0000313" key="14">
    <source>
        <dbReference type="EMBL" id="QEI04793.1"/>
    </source>
</evidence>
<evidence type="ECO:0000256" key="4">
    <source>
        <dbReference type="ARBA" id="ARBA00022670"/>
    </source>
</evidence>
<evidence type="ECO:0000256" key="9">
    <source>
        <dbReference type="ARBA" id="ARBA00022989"/>
    </source>
</evidence>
<feature type="domain" description="Peptidase M48" evidence="13">
    <location>
        <begin position="136"/>
        <end position="312"/>
    </location>
</feature>
<evidence type="ECO:0000256" key="12">
    <source>
        <dbReference type="SAM" id="Phobius"/>
    </source>
</evidence>